<feature type="transmembrane region" description="Helical" evidence="1">
    <location>
        <begin position="87"/>
        <end position="105"/>
    </location>
</feature>
<protein>
    <submittedName>
        <fullName evidence="2">Uncharacterized protein</fullName>
    </submittedName>
</protein>
<dbReference type="EMBL" id="CP031092">
    <property type="protein sequence ID" value="AXF56040.1"/>
    <property type="molecule type" value="Genomic_DNA"/>
</dbReference>
<keyword evidence="1" id="KW-0472">Membrane</keyword>
<keyword evidence="1" id="KW-0812">Transmembrane</keyword>
<sequence>MVTLIPVPFLFHFYETLQFARGEDVPFLLLSVLLLLFIIFIGAVSTNIKLRNMILVSIVSIIISVLLGTVFITPLNEAWFKPFGRGLTLMFTGIALFVGQFYRSFYFTLFESKSVTNTSAIGVREWNNNCATFAFSSLY</sequence>
<proteinExistence type="predicted"/>
<dbReference type="Proteomes" id="UP000252100">
    <property type="component" value="Chromosome"/>
</dbReference>
<feature type="transmembrane region" description="Helical" evidence="1">
    <location>
        <begin position="27"/>
        <end position="46"/>
    </location>
</feature>
<dbReference type="RefSeq" id="WP_114372465.1">
    <property type="nucleotide sequence ID" value="NZ_CP031092.1"/>
</dbReference>
<gene>
    <name evidence="2" type="ORF">DT065_08380</name>
</gene>
<keyword evidence="3" id="KW-1185">Reference proteome</keyword>
<accession>A0A345BYK9</accession>
<dbReference type="OrthoDB" id="2912488at2"/>
<evidence type="ECO:0000313" key="3">
    <source>
        <dbReference type="Proteomes" id="UP000252100"/>
    </source>
</evidence>
<dbReference type="AlphaFoldDB" id="A0A345BYK9"/>
<keyword evidence="1" id="KW-1133">Transmembrane helix</keyword>
<name>A0A345BYK9_9BACI</name>
<evidence type="ECO:0000256" key="1">
    <source>
        <dbReference type="SAM" id="Phobius"/>
    </source>
</evidence>
<evidence type="ECO:0000313" key="2">
    <source>
        <dbReference type="EMBL" id="AXF56040.1"/>
    </source>
</evidence>
<organism evidence="2 3">
    <name type="scientific">Salicibibacter kimchii</name>
    <dbReference type="NCBI Taxonomy" id="2099786"/>
    <lineage>
        <taxon>Bacteria</taxon>
        <taxon>Bacillati</taxon>
        <taxon>Bacillota</taxon>
        <taxon>Bacilli</taxon>
        <taxon>Bacillales</taxon>
        <taxon>Bacillaceae</taxon>
        <taxon>Salicibibacter</taxon>
    </lineage>
</organism>
<feature type="transmembrane region" description="Helical" evidence="1">
    <location>
        <begin position="53"/>
        <end position="75"/>
    </location>
</feature>
<reference evidence="2 3" key="1">
    <citation type="journal article" date="2018" name="J. Microbiol.">
        <title>Salicibibacter kimchii gen. nov., sp. nov., a moderately halophilic and alkalitolerant bacterium in the family Bacillaceae, isolated from kimchi.</title>
        <authorList>
            <person name="Jang J.Y."/>
            <person name="Oh Y.J."/>
            <person name="Lim S.K."/>
            <person name="Park H.K."/>
            <person name="Lee C."/>
            <person name="Kim J.Y."/>
            <person name="Lee M.A."/>
            <person name="Choi H.J."/>
        </authorList>
    </citation>
    <scope>NUCLEOTIDE SEQUENCE [LARGE SCALE GENOMIC DNA]</scope>
    <source>
        <strain evidence="2 3">NKC1-1</strain>
    </source>
</reference>
<dbReference type="KEGG" id="rue:DT065_08380"/>